<name>A0A2C8F337_9BACT</name>
<gene>
    <name evidence="1" type="ORF">DPRO_0082</name>
</gene>
<evidence type="ECO:0000313" key="2">
    <source>
        <dbReference type="Proteomes" id="UP000219215"/>
    </source>
</evidence>
<dbReference type="Proteomes" id="UP000219215">
    <property type="component" value="Chromosome DPRO"/>
</dbReference>
<proteinExistence type="predicted"/>
<keyword evidence="2" id="KW-1185">Reference proteome</keyword>
<evidence type="ECO:0000313" key="1">
    <source>
        <dbReference type="EMBL" id="SOB56959.1"/>
    </source>
</evidence>
<sequence length="100" mass="11151">MRYVLDTSFCKELENGKAEITSLLIEVNSFAGVAEVGGQTYQFSLSYGVMETDCPRSFRQDLVELIYICGLQSLPRAIFDQMDMLIPSRGGMVFRNLPGA</sequence>
<protein>
    <submittedName>
        <fullName evidence="1">Uncharacterized protein</fullName>
    </submittedName>
</protein>
<reference evidence="2" key="1">
    <citation type="submission" date="2017-09" db="EMBL/GenBank/DDBJ databases">
        <authorList>
            <person name="Regsiter A."/>
            <person name="William W."/>
        </authorList>
    </citation>
    <scope>NUCLEOTIDE SEQUENCE [LARGE SCALE GENOMIC DNA]</scope>
    <source>
        <strain evidence="2">500-1</strain>
    </source>
</reference>
<dbReference type="EMBL" id="LT907975">
    <property type="protein sequence ID" value="SOB56959.1"/>
    <property type="molecule type" value="Genomic_DNA"/>
</dbReference>
<accession>A0A2C8F337</accession>
<dbReference type="KEGG" id="pprf:DPRO_0082"/>
<dbReference type="AlphaFoldDB" id="A0A2C8F337"/>
<organism evidence="1 2">
    <name type="scientific">Pseudodesulfovibrio profundus</name>
    <dbReference type="NCBI Taxonomy" id="57320"/>
    <lineage>
        <taxon>Bacteria</taxon>
        <taxon>Pseudomonadati</taxon>
        <taxon>Thermodesulfobacteriota</taxon>
        <taxon>Desulfovibrionia</taxon>
        <taxon>Desulfovibrionales</taxon>
        <taxon>Desulfovibrionaceae</taxon>
    </lineage>
</organism>